<evidence type="ECO:0000256" key="4">
    <source>
        <dbReference type="SAM" id="MobiDB-lite"/>
    </source>
</evidence>
<evidence type="ECO:0000256" key="2">
    <source>
        <dbReference type="ARBA" id="ARBA00022737"/>
    </source>
</evidence>
<dbReference type="PROSITE" id="PS50222">
    <property type="entry name" value="EF_HAND_2"/>
    <property type="match status" value="3"/>
</dbReference>
<dbReference type="Pfam" id="PF13202">
    <property type="entry name" value="EF-hand_5"/>
    <property type="match status" value="1"/>
</dbReference>
<keyword evidence="3" id="KW-0106">Calcium</keyword>
<organism evidence="6 7">
    <name type="scientific">Steinernema hermaphroditum</name>
    <dbReference type="NCBI Taxonomy" id="289476"/>
    <lineage>
        <taxon>Eukaryota</taxon>
        <taxon>Metazoa</taxon>
        <taxon>Ecdysozoa</taxon>
        <taxon>Nematoda</taxon>
        <taxon>Chromadorea</taxon>
        <taxon>Rhabditida</taxon>
        <taxon>Tylenchina</taxon>
        <taxon>Panagrolaimomorpha</taxon>
        <taxon>Strongyloidoidea</taxon>
        <taxon>Steinernematidae</taxon>
        <taxon>Steinernema</taxon>
    </lineage>
</organism>
<evidence type="ECO:0000313" key="7">
    <source>
        <dbReference type="Proteomes" id="UP001175271"/>
    </source>
</evidence>
<keyword evidence="1" id="KW-0479">Metal-binding</keyword>
<name>A0AA39I7U1_9BILA</name>
<evidence type="ECO:0000256" key="3">
    <source>
        <dbReference type="ARBA" id="ARBA00022837"/>
    </source>
</evidence>
<gene>
    <name evidence="6" type="ORF">QR680_013345</name>
</gene>
<dbReference type="GO" id="GO:0005783">
    <property type="term" value="C:endoplasmic reticulum"/>
    <property type="evidence" value="ECO:0007669"/>
    <property type="project" value="TreeGrafter"/>
</dbReference>
<comment type="caution">
    <text evidence="6">The sequence shown here is derived from an EMBL/GenBank/DDBJ whole genome shotgun (WGS) entry which is preliminary data.</text>
</comment>
<evidence type="ECO:0000259" key="5">
    <source>
        <dbReference type="PROSITE" id="PS50222"/>
    </source>
</evidence>
<dbReference type="InterPro" id="IPR002048">
    <property type="entry name" value="EF_hand_dom"/>
</dbReference>
<feature type="region of interest" description="Disordered" evidence="4">
    <location>
        <begin position="1"/>
        <end position="22"/>
    </location>
</feature>
<accession>A0AA39I7U1</accession>
<keyword evidence="7" id="KW-1185">Reference proteome</keyword>
<dbReference type="SUPFAM" id="SSF47473">
    <property type="entry name" value="EF-hand"/>
    <property type="match status" value="2"/>
</dbReference>
<dbReference type="PANTHER" id="PTHR10827">
    <property type="entry name" value="RETICULOCALBIN"/>
    <property type="match status" value="1"/>
</dbReference>
<dbReference type="Proteomes" id="UP001175271">
    <property type="component" value="Unassembled WGS sequence"/>
</dbReference>
<dbReference type="InterPro" id="IPR011992">
    <property type="entry name" value="EF-hand-dom_pair"/>
</dbReference>
<dbReference type="PANTHER" id="PTHR10827:SF98">
    <property type="entry name" value="45 KDA CALCIUM-BINDING PROTEIN"/>
    <property type="match status" value="1"/>
</dbReference>
<keyword evidence="2" id="KW-0677">Repeat</keyword>
<feature type="domain" description="EF-hand" evidence="5">
    <location>
        <begin position="57"/>
        <end position="83"/>
    </location>
</feature>
<dbReference type="SMART" id="SM00054">
    <property type="entry name" value="EFh"/>
    <property type="match status" value="5"/>
</dbReference>
<dbReference type="GO" id="GO:0005509">
    <property type="term" value="F:calcium ion binding"/>
    <property type="evidence" value="ECO:0007669"/>
    <property type="project" value="InterPro"/>
</dbReference>
<protein>
    <recommendedName>
        <fullName evidence="5">EF-hand domain-containing protein</fullName>
    </recommendedName>
</protein>
<evidence type="ECO:0000256" key="1">
    <source>
        <dbReference type="ARBA" id="ARBA00022723"/>
    </source>
</evidence>
<proteinExistence type="predicted"/>
<dbReference type="EMBL" id="JAUCMV010000002">
    <property type="protein sequence ID" value="KAK0418047.1"/>
    <property type="molecule type" value="Genomic_DNA"/>
</dbReference>
<dbReference type="InterPro" id="IPR018247">
    <property type="entry name" value="EF_Hand_1_Ca_BS"/>
</dbReference>
<dbReference type="PROSITE" id="PS00018">
    <property type="entry name" value="EF_HAND_1"/>
    <property type="match status" value="4"/>
</dbReference>
<dbReference type="Pfam" id="PF13499">
    <property type="entry name" value="EF-hand_7"/>
    <property type="match status" value="2"/>
</dbReference>
<feature type="domain" description="EF-hand" evidence="5">
    <location>
        <begin position="151"/>
        <end position="186"/>
    </location>
</feature>
<sequence length="271" mass="29304">MPVQGTGVLRASSTPRGDRGDSIVSSSEMVPMLLAATLLLAASASALVPTNENVNSFDSVDLDGNQKITFNELEKWLKNSQHITSAQKIAGLFHSHDTNQDGQLDVAEFVPLAYALSKKPASQSGLIFKRIDINGDGVLTRDEAESSKEQIPVEILNGLFSVADINKDGQISFKELSAVLDNYEKPKSLDDLHLEAAQRLIDLIDQDGDHRVNPNELYDFSKQYSDVNQVEIAEAFTVLDTNADGLLVASELKNLPAKTAELMGVAAPPTV</sequence>
<reference evidence="6" key="1">
    <citation type="submission" date="2023-06" db="EMBL/GenBank/DDBJ databases">
        <title>Genomic analysis of the entomopathogenic nematode Steinernema hermaphroditum.</title>
        <authorList>
            <person name="Schwarz E.M."/>
            <person name="Heppert J.K."/>
            <person name="Baniya A."/>
            <person name="Schwartz H.T."/>
            <person name="Tan C.-H."/>
            <person name="Antoshechkin I."/>
            <person name="Sternberg P.W."/>
            <person name="Goodrich-Blair H."/>
            <person name="Dillman A.R."/>
        </authorList>
    </citation>
    <scope>NUCLEOTIDE SEQUENCE</scope>
    <source>
        <strain evidence="6">PS9179</strain>
        <tissue evidence="6">Whole animal</tissue>
    </source>
</reference>
<dbReference type="Gene3D" id="1.10.238.10">
    <property type="entry name" value="EF-hand"/>
    <property type="match status" value="3"/>
</dbReference>
<dbReference type="AlphaFoldDB" id="A0AA39I7U1"/>
<evidence type="ECO:0000313" key="6">
    <source>
        <dbReference type="EMBL" id="KAK0418047.1"/>
    </source>
</evidence>
<feature type="domain" description="EF-hand" evidence="5">
    <location>
        <begin position="84"/>
        <end position="119"/>
    </location>
</feature>